<keyword evidence="1" id="KW-0812">Transmembrane</keyword>
<dbReference type="InterPro" id="IPR010559">
    <property type="entry name" value="Sig_transdc_His_kin_internal"/>
</dbReference>
<dbReference type="EMBL" id="FTNY01000006">
    <property type="protein sequence ID" value="SIS47012.1"/>
    <property type="molecule type" value="Genomic_DNA"/>
</dbReference>
<feature type="transmembrane region" description="Helical" evidence="1">
    <location>
        <begin position="59"/>
        <end position="77"/>
    </location>
</feature>
<feature type="transmembrane region" description="Helical" evidence="1">
    <location>
        <begin position="21"/>
        <end position="39"/>
    </location>
</feature>
<protein>
    <submittedName>
        <fullName evidence="3">Histidine kinase</fullName>
    </submittedName>
</protein>
<name>A0A1N7JCA9_9FLAO</name>
<evidence type="ECO:0000256" key="1">
    <source>
        <dbReference type="SAM" id="Phobius"/>
    </source>
</evidence>
<sequence>MLAFNYIWVRKNKYEHLSLKKFWPHIILIPLLLTIPVVSSPDFDGTLSVFRVSPFQREFIRFVLVIIFFYINLNIFLPKLYSRKKYGMFTFGIMLSFGLMVFLPYYLTSQNIFVPEPSSVGMPPHEMMPEAHGNLPPPPMETAPPFRAAGPRNDGSYYQMIFASVLPFLFSFLSSLFIYRNMEKKELERSKAKAELLNLKYQLQPHFLFNILNSVYSLALMKSDDAPNGILRLSNVMRYVVQESSKDFVDLSREIEYLKDYTALQLIRADSSLDFSYAEDGETKGLQIAPFILVNFIENAFKYGFNAEENSKIAIKIVVKEKILNFNVFNHIVSEKTAGDQSLKVGMKNTMEHLNQIYPGKHSLVIHNDGNTFDVNLKIDLN</sequence>
<evidence type="ECO:0000313" key="4">
    <source>
        <dbReference type="Proteomes" id="UP000186373"/>
    </source>
</evidence>
<dbReference type="GO" id="GO:0016020">
    <property type="term" value="C:membrane"/>
    <property type="evidence" value="ECO:0007669"/>
    <property type="project" value="InterPro"/>
</dbReference>
<feature type="transmembrane region" description="Helical" evidence="1">
    <location>
        <begin position="157"/>
        <end position="179"/>
    </location>
</feature>
<keyword evidence="3" id="KW-0808">Transferase</keyword>
<dbReference type="Pfam" id="PF06580">
    <property type="entry name" value="His_kinase"/>
    <property type="match status" value="1"/>
</dbReference>
<gene>
    <name evidence="3" type="ORF">SAMN05421639_10623</name>
</gene>
<feature type="transmembrane region" description="Helical" evidence="1">
    <location>
        <begin position="89"/>
        <end position="107"/>
    </location>
</feature>
<evidence type="ECO:0000313" key="3">
    <source>
        <dbReference type="EMBL" id="SIS47012.1"/>
    </source>
</evidence>
<proteinExistence type="predicted"/>
<reference evidence="4" key="1">
    <citation type="submission" date="2017-01" db="EMBL/GenBank/DDBJ databases">
        <authorList>
            <person name="Varghese N."/>
            <person name="Submissions S."/>
        </authorList>
    </citation>
    <scope>NUCLEOTIDE SEQUENCE [LARGE SCALE GENOMIC DNA]</scope>
    <source>
        <strain evidence="4">DSM 17126</strain>
    </source>
</reference>
<keyword evidence="1" id="KW-1133">Transmembrane helix</keyword>
<organism evidence="3 4">
    <name type="scientific">Chryseobacterium shigense</name>
    <dbReference type="NCBI Taxonomy" id="297244"/>
    <lineage>
        <taxon>Bacteria</taxon>
        <taxon>Pseudomonadati</taxon>
        <taxon>Bacteroidota</taxon>
        <taxon>Flavobacteriia</taxon>
        <taxon>Flavobacteriales</taxon>
        <taxon>Weeksellaceae</taxon>
        <taxon>Chryseobacterium group</taxon>
        <taxon>Chryseobacterium</taxon>
    </lineage>
</organism>
<keyword evidence="3" id="KW-0418">Kinase</keyword>
<keyword evidence="1" id="KW-0472">Membrane</keyword>
<dbReference type="InterPro" id="IPR050640">
    <property type="entry name" value="Bact_2-comp_sensor_kinase"/>
</dbReference>
<dbReference type="PANTHER" id="PTHR34220">
    <property type="entry name" value="SENSOR HISTIDINE KINASE YPDA"/>
    <property type="match status" value="1"/>
</dbReference>
<dbReference type="GO" id="GO:0000155">
    <property type="term" value="F:phosphorelay sensor kinase activity"/>
    <property type="evidence" value="ECO:0007669"/>
    <property type="project" value="InterPro"/>
</dbReference>
<evidence type="ECO:0000259" key="2">
    <source>
        <dbReference type="Pfam" id="PF06580"/>
    </source>
</evidence>
<dbReference type="PANTHER" id="PTHR34220:SF7">
    <property type="entry name" value="SENSOR HISTIDINE KINASE YPDA"/>
    <property type="match status" value="1"/>
</dbReference>
<keyword evidence="4" id="KW-1185">Reference proteome</keyword>
<dbReference type="AlphaFoldDB" id="A0A1N7JCA9"/>
<accession>A0A1N7JCA9</accession>
<feature type="domain" description="Signal transduction histidine kinase internal region" evidence="2">
    <location>
        <begin position="194"/>
        <end position="271"/>
    </location>
</feature>
<dbReference type="Proteomes" id="UP000186373">
    <property type="component" value="Unassembled WGS sequence"/>
</dbReference>